<dbReference type="STRING" id="551987.SAMN05192549_10897"/>
<dbReference type="PROSITE" id="PS51819">
    <property type="entry name" value="VOC"/>
    <property type="match status" value="1"/>
</dbReference>
<dbReference type="Proteomes" id="UP000184339">
    <property type="component" value="Unassembled WGS sequence"/>
</dbReference>
<dbReference type="OrthoDB" id="9800438at2"/>
<dbReference type="EMBL" id="FRCX01000008">
    <property type="protein sequence ID" value="SHN35837.1"/>
    <property type="molecule type" value="Genomic_DNA"/>
</dbReference>
<sequence length="123" mass="13345">MIDHVSIGTRELPRATNFYSACFAPLGYSVQHQDDGQTIYGANGHWSFALYPSPQGELIGARTHVAIAAPSQQAAQGFFEAAIACGATALREPGLRPDINERYYGAMVKDPDGHTIEVVHWIS</sequence>
<dbReference type="CDD" id="cd07262">
    <property type="entry name" value="VOC_like"/>
    <property type="match status" value="1"/>
</dbReference>
<evidence type="ECO:0000259" key="1">
    <source>
        <dbReference type="PROSITE" id="PS51819"/>
    </source>
</evidence>
<dbReference type="RefSeq" id="WP_084560240.1">
    <property type="nucleotide sequence ID" value="NZ_FRCX01000008.1"/>
</dbReference>
<dbReference type="GO" id="GO:0051213">
    <property type="term" value="F:dioxygenase activity"/>
    <property type="evidence" value="ECO:0007669"/>
    <property type="project" value="UniProtKB-KW"/>
</dbReference>
<name>A0A1M7QV80_9BURK</name>
<dbReference type="Gene3D" id="3.10.180.10">
    <property type="entry name" value="2,3-Dihydroxybiphenyl 1,2-Dioxygenase, domain 1"/>
    <property type="match status" value="1"/>
</dbReference>
<evidence type="ECO:0000313" key="3">
    <source>
        <dbReference type="Proteomes" id="UP000184339"/>
    </source>
</evidence>
<keyword evidence="2" id="KW-0223">Dioxygenase</keyword>
<dbReference type="Pfam" id="PF00903">
    <property type="entry name" value="Glyoxalase"/>
    <property type="match status" value="1"/>
</dbReference>
<dbReference type="PANTHER" id="PTHR35006:SF2">
    <property type="entry name" value="GLYOXALASE FAMILY PROTEIN (AFU_ORTHOLOGUE AFUA_5G14830)"/>
    <property type="match status" value="1"/>
</dbReference>
<dbReference type="AlphaFoldDB" id="A0A1M7QV80"/>
<dbReference type="PANTHER" id="PTHR35006">
    <property type="entry name" value="GLYOXALASE FAMILY PROTEIN (AFU_ORTHOLOGUE AFUA_5G14830)"/>
    <property type="match status" value="1"/>
</dbReference>
<gene>
    <name evidence="2" type="ORF">SAMN05192549_10897</name>
</gene>
<reference evidence="3" key="1">
    <citation type="submission" date="2016-11" db="EMBL/GenBank/DDBJ databases">
        <authorList>
            <person name="Varghese N."/>
            <person name="Submissions S."/>
        </authorList>
    </citation>
    <scope>NUCLEOTIDE SEQUENCE [LARGE SCALE GENOMIC DNA]</scope>
    <source>
        <strain evidence="3">Sac-22</strain>
    </source>
</reference>
<feature type="domain" description="VOC" evidence="1">
    <location>
        <begin position="1"/>
        <end position="121"/>
    </location>
</feature>
<evidence type="ECO:0000313" key="2">
    <source>
        <dbReference type="EMBL" id="SHN35837.1"/>
    </source>
</evidence>
<dbReference type="InterPro" id="IPR029068">
    <property type="entry name" value="Glyas_Bleomycin-R_OHBP_Dase"/>
</dbReference>
<keyword evidence="3" id="KW-1185">Reference proteome</keyword>
<dbReference type="InterPro" id="IPR004360">
    <property type="entry name" value="Glyas_Fos-R_dOase_dom"/>
</dbReference>
<dbReference type="SUPFAM" id="SSF54593">
    <property type="entry name" value="Glyoxalase/Bleomycin resistance protein/Dihydroxybiphenyl dioxygenase"/>
    <property type="match status" value="1"/>
</dbReference>
<organism evidence="2 3">
    <name type="scientific">Duganella sacchari</name>
    <dbReference type="NCBI Taxonomy" id="551987"/>
    <lineage>
        <taxon>Bacteria</taxon>
        <taxon>Pseudomonadati</taxon>
        <taxon>Pseudomonadota</taxon>
        <taxon>Betaproteobacteria</taxon>
        <taxon>Burkholderiales</taxon>
        <taxon>Oxalobacteraceae</taxon>
        <taxon>Telluria group</taxon>
        <taxon>Duganella</taxon>
    </lineage>
</organism>
<keyword evidence="2" id="KW-0560">Oxidoreductase</keyword>
<dbReference type="InterPro" id="IPR037523">
    <property type="entry name" value="VOC_core"/>
</dbReference>
<accession>A0A1M7QV80</accession>
<protein>
    <submittedName>
        <fullName evidence="2">Glyoxalase/Bleomycin resistance protein/Dioxygenase superfamily protein</fullName>
    </submittedName>
</protein>
<proteinExistence type="predicted"/>